<evidence type="ECO:0000313" key="2">
    <source>
        <dbReference type="Proteomes" id="UP000238589"/>
    </source>
</evidence>
<protein>
    <submittedName>
        <fullName evidence="1">Uncharacterized protein</fullName>
    </submittedName>
</protein>
<dbReference type="Proteomes" id="UP000238589">
    <property type="component" value="Unassembled WGS sequence"/>
</dbReference>
<comment type="caution">
    <text evidence="1">The sequence shown here is derived from an EMBL/GenBank/DDBJ whole genome shotgun (WGS) entry which is preliminary data.</text>
</comment>
<gene>
    <name evidence="1" type="ORF">C6P64_10695</name>
</gene>
<organism evidence="1 2">
    <name type="scientific">Malikia granosa</name>
    <dbReference type="NCBI Taxonomy" id="263067"/>
    <lineage>
        <taxon>Bacteria</taxon>
        <taxon>Pseudomonadati</taxon>
        <taxon>Pseudomonadota</taxon>
        <taxon>Betaproteobacteria</taxon>
        <taxon>Burkholderiales</taxon>
        <taxon>Comamonadaceae</taxon>
        <taxon>Malikia</taxon>
    </lineage>
</organism>
<accession>A0A2S9K3S5</accession>
<keyword evidence="2" id="KW-1185">Reference proteome</keyword>
<dbReference type="RefSeq" id="WP_105748558.1">
    <property type="nucleotide sequence ID" value="NZ_PVLQ01000035.1"/>
</dbReference>
<proteinExistence type="predicted"/>
<reference evidence="1 2" key="1">
    <citation type="submission" date="2018-03" db="EMBL/GenBank/DDBJ databases">
        <title>Comparative genomics illustrates the genes involved in a hyperalkaliphilic mechanisms of Serpentinomonas isolated from highly-alkaline calcium-rich serpentinized springs.</title>
        <authorList>
            <person name="Suzuki S."/>
            <person name="Ishii S."/>
            <person name="Walworth N."/>
            <person name="Bird L."/>
            <person name="Kuenen J.G."/>
            <person name="Nealson K.H."/>
        </authorList>
    </citation>
    <scope>NUCLEOTIDE SEQUENCE [LARGE SCALE GENOMIC DNA]</scope>
    <source>
        <strain evidence="1 2">P1</strain>
    </source>
</reference>
<sequence>MASALPNPLTLKLPDGHIFEDLKLRRCDDAAIDLDMDLVKKVCQLNGLDFDKVLANPGPVVSTILTVWYKSHLAEGGDPDPVMEALKQGH</sequence>
<dbReference type="EMBL" id="PVLQ01000035">
    <property type="protein sequence ID" value="PRD65120.1"/>
    <property type="molecule type" value="Genomic_DNA"/>
</dbReference>
<name>A0A2S9K3S5_9BURK</name>
<evidence type="ECO:0000313" key="1">
    <source>
        <dbReference type="EMBL" id="PRD65120.1"/>
    </source>
</evidence>
<dbReference type="AlphaFoldDB" id="A0A2S9K3S5"/>